<keyword evidence="2" id="KW-1185">Reference proteome</keyword>
<dbReference type="EMBL" id="CP016804">
    <property type="protein sequence ID" value="APE95434.1"/>
    <property type="molecule type" value="Genomic_DNA"/>
</dbReference>
<proteinExistence type="predicted"/>
<dbReference type="AlphaFoldDB" id="A0A1J1ABC4"/>
<gene>
    <name evidence="1" type="ORF">HSR6_0981</name>
</gene>
<name>A0A1J1ABC4_9EURY</name>
<dbReference type="GeneID" id="30417507"/>
<dbReference type="KEGG" id="hhsr:HSR6_0981"/>
<evidence type="ECO:0000313" key="2">
    <source>
        <dbReference type="Proteomes" id="UP000186165"/>
    </source>
</evidence>
<organism evidence="1 2">
    <name type="scientific">Halodesulfurarchaeum formicicum</name>
    <dbReference type="NCBI Taxonomy" id="1873524"/>
    <lineage>
        <taxon>Archaea</taxon>
        <taxon>Methanobacteriati</taxon>
        <taxon>Methanobacteriota</taxon>
        <taxon>Stenosarchaea group</taxon>
        <taxon>Halobacteria</taxon>
        <taxon>Halobacteriales</taxon>
        <taxon>Halobacteriaceae</taxon>
        <taxon>Halodesulfurarchaeum</taxon>
    </lineage>
</organism>
<accession>A0A1J1ABC4</accession>
<reference evidence="2" key="1">
    <citation type="submission" date="2016-08" db="EMBL/GenBank/DDBJ databases">
        <title>Discovery of first anaerobic lithoheterotrophic haloarchae widely represented in hypersaline habitats.</title>
        <authorList>
            <person name="Sorokin D.Y."/>
            <person name="Kublanov I.V."/>
            <person name="Roman P."/>
            <person name="Sinninghe Damste J.S."/>
            <person name="Golyshin P.N."/>
            <person name="Rojo D."/>
            <person name="Ciordia S."/>
            <person name="Mena Md.C."/>
            <person name="Ferrer M."/>
            <person name="Smedile F."/>
            <person name="Messina E."/>
            <person name="La Cono V."/>
            <person name="Yakimov M.M."/>
        </authorList>
    </citation>
    <scope>NUCLEOTIDE SEQUENCE [LARGE SCALE GENOMIC DNA]</scope>
    <source>
        <strain evidence="2">HSR6</strain>
    </source>
</reference>
<dbReference type="Proteomes" id="UP000186165">
    <property type="component" value="Chromosome"/>
</dbReference>
<dbReference type="RefSeq" id="WP_071932998.1">
    <property type="nucleotide sequence ID" value="NZ_CP016804.1"/>
</dbReference>
<protein>
    <submittedName>
        <fullName evidence="1">Uncharacterized protein</fullName>
    </submittedName>
</protein>
<evidence type="ECO:0000313" key="1">
    <source>
        <dbReference type="EMBL" id="APE95434.1"/>
    </source>
</evidence>
<sequence length="103" mass="11725">MSTPSYYNATRRPLETVEVGFDDVEIHDQLVVEFTQARRTTPKTALTGRVEERHWGQDYEEIVLEDQAGERYAVEDHGLIFREPAHVLVGESATIKAVREVAP</sequence>